<dbReference type="Proteomes" id="UP001158576">
    <property type="component" value="Chromosome PAR"/>
</dbReference>
<dbReference type="EMBL" id="OU015568">
    <property type="protein sequence ID" value="CAG5081808.1"/>
    <property type="molecule type" value="Genomic_DNA"/>
</dbReference>
<evidence type="ECO:0000256" key="1">
    <source>
        <dbReference type="SAM" id="Coils"/>
    </source>
</evidence>
<feature type="coiled-coil region" evidence="1">
    <location>
        <begin position="161"/>
        <end position="195"/>
    </location>
</feature>
<reference evidence="2 3" key="1">
    <citation type="submission" date="2021-04" db="EMBL/GenBank/DDBJ databases">
        <authorList>
            <person name="Bliznina A."/>
        </authorList>
    </citation>
    <scope>NUCLEOTIDE SEQUENCE [LARGE SCALE GENOMIC DNA]</scope>
</reference>
<evidence type="ECO:0000313" key="2">
    <source>
        <dbReference type="EMBL" id="CAG5081808.1"/>
    </source>
</evidence>
<sequence>MKNFAILLTFSFADYIFDRKSGVIFKELDDIYVFDSEIPRDIAIMVNSPRKKFRDGLNLDCGDESTGLLPKPDNFFGLNSSRITTESEFCTKAFDTFDQIVLSYIGSDLQFTERYNRTFDKLISQQRARRVRRNPAAIGGVAVVATGGYTWYVDSASRGRDEEIRQEVEHERQRITQLENVVELVKDELDLAVKKIRRSNAPIITWGGIDIPADEEAIKEILEGEVT</sequence>
<evidence type="ECO:0000313" key="3">
    <source>
        <dbReference type="Proteomes" id="UP001158576"/>
    </source>
</evidence>
<keyword evidence="1" id="KW-0175">Coiled coil</keyword>
<name>A0ABN7RTI6_OIKDI</name>
<organism evidence="2 3">
    <name type="scientific">Oikopleura dioica</name>
    <name type="common">Tunicate</name>
    <dbReference type="NCBI Taxonomy" id="34765"/>
    <lineage>
        <taxon>Eukaryota</taxon>
        <taxon>Metazoa</taxon>
        <taxon>Chordata</taxon>
        <taxon>Tunicata</taxon>
        <taxon>Appendicularia</taxon>
        <taxon>Copelata</taxon>
        <taxon>Oikopleuridae</taxon>
        <taxon>Oikopleura</taxon>
    </lineage>
</organism>
<proteinExistence type="predicted"/>
<protein>
    <submittedName>
        <fullName evidence="2">Oidioi.mRNA.OKI2018_I69.PAR.g9966.t1.cds</fullName>
    </submittedName>
</protein>
<gene>
    <name evidence="2" type="ORF">OKIOD_LOCUS1524</name>
</gene>
<accession>A0ABN7RTI6</accession>
<keyword evidence="3" id="KW-1185">Reference proteome</keyword>